<dbReference type="InterPro" id="IPR029058">
    <property type="entry name" value="AB_hydrolase_fold"/>
</dbReference>
<keyword evidence="1" id="KW-0732">Signal</keyword>
<protein>
    <submittedName>
        <fullName evidence="2">Esterase family protein</fullName>
    </submittedName>
</protein>
<name>A0ABT2FY76_9CORY</name>
<proteinExistence type="predicted"/>
<evidence type="ECO:0000313" key="2">
    <source>
        <dbReference type="EMBL" id="MCS5480188.1"/>
    </source>
</evidence>
<dbReference type="SUPFAM" id="SSF53474">
    <property type="entry name" value="alpha/beta-Hydrolases"/>
    <property type="match status" value="1"/>
</dbReference>
<gene>
    <name evidence="2" type="ORF">NYP18_11030</name>
</gene>
<keyword evidence="3" id="KW-1185">Reference proteome</keyword>
<evidence type="ECO:0000256" key="1">
    <source>
        <dbReference type="SAM" id="SignalP"/>
    </source>
</evidence>
<accession>A0ABT2FY76</accession>
<evidence type="ECO:0000313" key="3">
    <source>
        <dbReference type="Proteomes" id="UP001205965"/>
    </source>
</evidence>
<dbReference type="PANTHER" id="PTHR48098:SF1">
    <property type="entry name" value="DIACYLGLYCEROL ACYLTRANSFERASE_MYCOLYLTRANSFERASE AG85A"/>
    <property type="match status" value="1"/>
</dbReference>
<dbReference type="Proteomes" id="UP001205965">
    <property type="component" value="Unassembled WGS sequence"/>
</dbReference>
<comment type="caution">
    <text evidence="2">The sequence shown here is derived from an EMBL/GenBank/DDBJ whole genome shotgun (WGS) entry which is preliminary data.</text>
</comment>
<reference evidence="2 3" key="1">
    <citation type="submission" date="2022-08" db="EMBL/GenBank/DDBJ databases">
        <title>YIM 101645 draft genome.</title>
        <authorList>
            <person name="Chen X."/>
        </authorList>
    </citation>
    <scope>NUCLEOTIDE SEQUENCE [LARGE SCALE GENOMIC DNA]</scope>
    <source>
        <strain evidence="2 3">YIM 101645</strain>
    </source>
</reference>
<dbReference type="RefSeq" id="WP_259428250.1">
    <property type="nucleotide sequence ID" value="NZ_JANWTC010000008.1"/>
</dbReference>
<dbReference type="PANTHER" id="PTHR48098">
    <property type="entry name" value="ENTEROCHELIN ESTERASE-RELATED"/>
    <property type="match status" value="1"/>
</dbReference>
<feature type="signal peptide" evidence="1">
    <location>
        <begin position="1"/>
        <end position="27"/>
    </location>
</feature>
<dbReference type="Pfam" id="PF00756">
    <property type="entry name" value="Esterase"/>
    <property type="match status" value="1"/>
</dbReference>
<dbReference type="Gene3D" id="3.40.50.1820">
    <property type="entry name" value="alpha/beta hydrolase"/>
    <property type="match status" value="1"/>
</dbReference>
<feature type="chain" id="PRO_5045406137" evidence="1">
    <location>
        <begin position="28"/>
        <end position="387"/>
    </location>
</feature>
<dbReference type="EMBL" id="JANWTC010000008">
    <property type="protein sequence ID" value="MCS5480188.1"/>
    <property type="molecule type" value="Genomic_DNA"/>
</dbReference>
<dbReference type="InterPro" id="IPR050583">
    <property type="entry name" value="Mycobacterial_A85_antigen"/>
</dbReference>
<sequence length="387" mass="41671">MSRISKLSLSITAATALSLGLASPAAAQSLTGSALEEAVISSNADPQSSGNAINNTLSLLESFGSSEVPVSSLPGSSHGGVNLPLDHSITQARIVDKQVEDAGRRQERWTIASPAMKRNVEVQIVRPADANAPAPMLYLLDGVGAPRDNWWLGTGDAHTIFGDENVTLVLPTQAQASMYADWLRDDPALGRHQWETFITEDLDPLLRDESSLNFNGKRGIGGLSMGASGAVHIANRHPGLFDAVFALSGCYSPMDPIGRQNAHLTVTTRGGNVDNLYGPYGSERWHYHDTVGDPEGLRGQRVYLSAASGAFAPEDIANYANNNWFDMSSGAALERSSFECTRLLDDAMTSRGFTGHKVDYAETGTHDWHTFREQLPAAWAHIRPALF</sequence>
<organism evidence="2 3">
    <name type="scientific">Corynebacterium lemuris</name>
    <dbReference type="NCBI Taxonomy" id="1859292"/>
    <lineage>
        <taxon>Bacteria</taxon>
        <taxon>Bacillati</taxon>
        <taxon>Actinomycetota</taxon>
        <taxon>Actinomycetes</taxon>
        <taxon>Mycobacteriales</taxon>
        <taxon>Corynebacteriaceae</taxon>
        <taxon>Corynebacterium</taxon>
    </lineage>
</organism>
<dbReference type="InterPro" id="IPR000801">
    <property type="entry name" value="Esterase-like"/>
</dbReference>